<organism evidence="3 4">
    <name type="scientific">Mycena indigotica</name>
    <dbReference type="NCBI Taxonomy" id="2126181"/>
    <lineage>
        <taxon>Eukaryota</taxon>
        <taxon>Fungi</taxon>
        <taxon>Dikarya</taxon>
        <taxon>Basidiomycota</taxon>
        <taxon>Agaricomycotina</taxon>
        <taxon>Agaricomycetes</taxon>
        <taxon>Agaricomycetidae</taxon>
        <taxon>Agaricales</taxon>
        <taxon>Marasmiineae</taxon>
        <taxon>Mycenaceae</taxon>
        <taxon>Mycena</taxon>
    </lineage>
</organism>
<protein>
    <recommendedName>
        <fullName evidence="2">Zn(2)-C6 fungal-type domain-containing protein</fullName>
    </recommendedName>
</protein>
<name>A0A8H6W2R0_9AGAR</name>
<evidence type="ECO:0000313" key="4">
    <source>
        <dbReference type="Proteomes" id="UP000636479"/>
    </source>
</evidence>
<dbReference type="CDD" id="cd00067">
    <property type="entry name" value="GAL4"/>
    <property type="match status" value="1"/>
</dbReference>
<feature type="compositionally biased region" description="Pro residues" evidence="1">
    <location>
        <begin position="192"/>
        <end position="205"/>
    </location>
</feature>
<dbReference type="RefSeq" id="XP_037220406.1">
    <property type="nucleotide sequence ID" value="XM_037362485.1"/>
</dbReference>
<reference evidence="3" key="1">
    <citation type="submission" date="2020-05" db="EMBL/GenBank/DDBJ databases">
        <title>Mycena genomes resolve the evolution of fungal bioluminescence.</title>
        <authorList>
            <person name="Tsai I.J."/>
        </authorList>
    </citation>
    <scope>NUCLEOTIDE SEQUENCE</scope>
    <source>
        <strain evidence="3">171206Taipei</strain>
    </source>
</reference>
<dbReference type="PROSITE" id="PS50048">
    <property type="entry name" value="ZN2_CY6_FUNGAL_2"/>
    <property type="match status" value="1"/>
</dbReference>
<dbReference type="OrthoDB" id="39175at2759"/>
<dbReference type="InterPro" id="IPR036864">
    <property type="entry name" value="Zn2-C6_fun-type_DNA-bd_sf"/>
</dbReference>
<dbReference type="InterPro" id="IPR001138">
    <property type="entry name" value="Zn2Cys6_DnaBD"/>
</dbReference>
<evidence type="ECO:0000256" key="1">
    <source>
        <dbReference type="SAM" id="MobiDB-lite"/>
    </source>
</evidence>
<feature type="region of interest" description="Disordered" evidence="1">
    <location>
        <begin position="192"/>
        <end position="211"/>
    </location>
</feature>
<dbReference type="SUPFAM" id="SSF57701">
    <property type="entry name" value="Zn2/Cys6 DNA-binding domain"/>
    <property type="match status" value="1"/>
</dbReference>
<dbReference type="AlphaFoldDB" id="A0A8H6W2R0"/>
<dbReference type="Pfam" id="PF00172">
    <property type="entry name" value="Zn_clus"/>
    <property type="match status" value="1"/>
</dbReference>
<dbReference type="SMART" id="SM00066">
    <property type="entry name" value="GAL4"/>
    <property type="match status" value="1"/>
</dbReference>
<dbReference type="Proteomes" id="UP000636479">
    <property type="component" value="Unassembled WGS sequence"/>
</dbReference>
<dbReference type="GO" id="GO:0008270">
    <property type="term" value="F:zinc ion binding"/>
    <property type="evidence" value="ECO:0007669"/>
    <property type="project" value="InterPro"/>
</dbReference>
<keyword evidence="4" id="KW-1185">Reference proteome</keyword>
<proteinExistence type="predicted"/>
<evidence type="ECO:0000259" key="2">
    <source>
        <dbReference type="PROSITE" id="PS50048"/>
    </source>
</evidence>
<sequence length="234" mass="25838">MRADASDALPLDEAILMLWRRQAAVSLPLAFDRSSPSRRDLRVDRRMPIEQIGRSLRLSAGRLKLSVYNHALYPLLRPPVSASEAGPSSFLHQELIASGSQRRPPQRRRDALGGSNDTLRTSLACINCRRRKRKCVPSTNPASVSCIRCEILRRPCVYPPSSCPSAGDDPQPRFLPAVTPINFAAMQCPEPNAPPLPYTGPPPLHAVPRYSDGTPYPDLALYHPSHYRVDGGES</sequence>
<feature type="domain" description="Zn(2)-C6 fungal-type" evidence="2">
    <location>
        <begin position="124"/>
        <end position="158"/>
    </location>
</feature>
<dbReference type="PROSITE" id="PS00463">
    <property type="entry name" value="ZN2_CY6_FUNGAL_1"/>
    <property type="match status" value="1"/>
</dbReference>
<dbReference type="GeneID" id="59345001"/>
<dbReference type="Gene3D" id="4.10.240.10">
    <property type="entry name" value="Zn(2)-C6 fungal-type DNA-binding domain"/>
    <property type="match status" value="1"/>
</dbReference>
<evidence type="ECO:0000313" key="3">
    <source>
        <dbReference type="EMBL" id="KAF7303434.1"/>
    </source>
</evidence>
<dbReference type="EMBL" id="JACAZF010000005">
    <property type="protein sequence ID" value="KAF7303434.1"/>
    <property type="molecule type" value="Genomic_DNA"/>
</dbReference>
<dbReference type="GO" id="GO:0000981">
    <property type="term" value="F:DNA-binding transcription factor activity, RNA polymerase II-specific"/>
    <property type="evidence" value="ECO:0007669"/>
    <property type="project" value="InterPro"/>
</dbReference>
<accession>A0A8H6W2R0</accession>
<comment type="caution">
    <text evidence="3">The sequence shown here is derived from an EMBL/GenBank/DDBJ whole genome shotgun (WGS) entry which is preliminary data.</text>
</comment>
<gene>
    <name evidence="3" type="ORF">MIND_00572000</name>
</gene>